<accession>A0AAU1ZUC4</accession>
<dbReference type="EMBL" id="CP108222">
    <property type="protein sequence ID" value="WTT15900.1"/>
    <property type="molecule type" value="Genomic_DNA"/>
</dbReference>
<feature type="region of interest" description="Disordered" evidence="1">
    <location>
        <begin position="25"/>
        <end position="45"/>
    </location>
</feature>
<dbReference type="AlphaFoldDB" id="A0AAU1ZUC4"/>
<name>A0AAU1ZUC4_9ACTN</name>
<sequence length="73" mass="7893">MNAYTPQVGDLVWDEATRRVGRVMGNEGPHRQLRPVGGGREWDAPGPLRPATAAERLSESVALANARSRGETP</sequence>
<protein>
    <submittedName>
        <fullName evidence="2">Uncharacterized protein</fullName>
    </submittedName>
</protein>
<proteinExistence type="predicted"/>
<evidence type="ECO:0000256" key="1">
    <source>
        <dbReference type="SAM" id="MobiDB-lite"/>
    </source>
</evidence>
<organism evidence="2">
    <name type="scientific">Streptomyces sp. NBC_00093</name>
    <dbReference type="NCBI Taxonomy" id="2975649"/>
    <lineage>
        <taxon>Bacteria</taxon>
        <taxon>Bacillati</taxon>
        <taxon>Actinomycetota</taxon>
        <taxon>Actinomycetes</taxon>
        <taxon>Kitasatosporales</taxon>
        <taxon>Streptomycetaceae</taxon>
        <taxon>Streptomyces</taxon>
    </lineage>
</organism>
<gene>
    <name evidence="2" type="ORF">OHA22_10345</name>
</gene>
<reference evidence="2" key="1">
    <citation type="submission" date="2022-10" db="EMBL/GenBank/DDBJ databases">
        <title>The complete genomes of actinobacterial strains from the NBC collection.</title>
        <authorList>
            <person name="Joergensen T.S."/>
            <person name="Alvarez Arevalo M."/>
            <person name="Sterndorff E.B."/>
            <person name="Faurdal D."/>
            <person name="Vuksanovic O."/>
            <person name="Mourched A.-S."/>
            <person name="Charusanti P."/>
            <person name="Shaw S."/>
            <person name="Blin K."/>
            <person name="Weber T."/>
        </authorList>
    </citation>
    <scope>NUCLEOTIDE SEQUENCE</scope>
    <source>
        <strain evidence="2">NBC_00093</strain>
    </source>
</reference>
<evidence type="ECO:0000313" key="2">
    <source>
        <dbReference type="EMBL" id="WTT15900.1"/>
    </source>
</evidence>